<name>A0A0G1RWL7_9BACT</name>
<organism evidence="1 2">
    <name type="scientific">Candidatus Beckwithbacteria bacterium GW2011_GWB1_47_15</name>
    <dbReference type="NCBI Taxonomy" id="1618371"/>
    <lineage>
        <taxon>Bacteria</taxon>
        <taxon>Candidatus Beckwithiibacteriota</taxon>
    </lineage>
</organism>
<dbReference type="EMBL" id="LCNT01000003">
    <property type="protein sequence ID" value="KKU61532.1"/>
    <property type="molecule type" value="Genomic_DNA"/>
</dbReference>
<dbReference type="AlphaFoldDB" id="A0A0G1RWL7"/>
<dbReference type="Proteomes" id="UP000033860">
    <property type="component" value="Unassembled WGS sequence"/>
</dbReference>
<reference evidence="1 2" key="1">
    <citation type="journal article" date="2015" name="Nature">
        <title>rRNA introns, odd ribosomes, and small enigmatic genomes across a large radiation of phyla.</title>
        <authorList>
            <person name="Brown C.T."/>
            <person name="Hug L.A."/>
            <person name="Thomas B.C."/>
            <person name="Sharon I."/>
            <person name="Castelle C.J."/>
            <person name="Singh A."/>
            <person name="Wilkins M.J."/>
            <person name="Williams K.H."/>
            <person name="Banfield J.F."/>
        </authorList>
    </citation>
    <scope>NUCLEOTIDE SEQUENCE [LARGE SCALE GENOMIC DNA]</scope>
</reference>
<accession>A0A0G1RWL7</accession>
<gene>
    <name evidence="1" type="ORF">UX85_C0003G0191</name>
</gene>
<protein>
    <submittedName>
        <fullName evidence="1">Uncharacterized protein</fullName>
    </submittedName>
</protein>
<proteinExistence type="predicted"/>
<sequence>MSDTILSGDFTVYYGAENRQKRIVWTGSDTGTRTINELYSALQDLFDELTQMDDGVPMSAQTPTEYTIGIIDTGDKDPWFIDRTTVEHLYGGALKTAEWQRDLPGDGTGNVGIVKVTCNNTNIVAGDIGETISHDTDLDSGTLLDVKGTGAGSTLWIRPANNALANDWNSTSGGITCNTHTATQSAAAVSAGESLWANIYSIGAIENYTHIYVYQDGAYLTAYKDTQSDWWSDKTTGLSTDHIDILINVQELGAETDEGWIKVYARQYSKTYSYYTVDLITTAGVVGRNPIPLQTGTDLDNPTGYSRMTMTASVANFDVGNYIYWTNSGANTWATTTKRGVITAIDTDNNYIYYYLLGEPITDFSASDTVIQEYVFSTQSDGDGSGTITASAPVVAGPATTSGTTFWESGTPATLAFGGMADGGSFDVDENGTNENYSIVIDCNQNSVGKVYQWTKYITRRNLNADDIDPGAATVIGESYIGSDYKISGYTSDDGTITTGTVVTQAGTGATGTCTNHNSTDDILILRDSRGTFTAGGGSITGGGVTINPTGATIATITPISAAPFGTFAGGKFFCAPGVYLNDRLDSDLNNFQLVDDGGTVRLAPIKVNVTVNKTIEGDRIAVFRLTGSGGDIEKNYYTCVGGEAAGGTSLTVNQTIRIDEPGKTVGGVLRIVDDSANTEYRIRFASWSGSVFTLDSTTGLTSDATGNTTTHIQDTGAFATAKVGDLIRRTANGAVGYITEVVDDDNVNMTTVTGFTNTDGYEINTLPIAPEATNDTLYVPFIDVHETTGSIGSEDSETVQVVYDTTVFTRVRARHSTAAPRMIPFEQDSTITSNGMTVSVIRSTDTIFS</sequence>
<evidence type="ECO:0000313" key="2">
    <source>
        <dbReference type="Proteomes" id="UP000033860"/>
    </source>
</evidence>
<evidence type="ECO:0000313" key="1">
    <source>
        <dbReference type="EMBL" id="KKU61532.1"/>
    </source>
</evidence>
<comment type="caution">
    <text evidence="1">The sequence shown here is derived from an EMBL/GenBank/DDBJ whole genome shotgun (WGS) entry which is preliminary data.</text>
</comment>